<dbReference type="RefSeq" id="WP_168411808.1">
    <property type="nucleotide sequence ID" value="NZ_JAAXPW010000002.1"/>
</dbReference>
<dbReference type="Gene3D" id="2.60.40.1640">
    <property type="entry name" value="Conserved domain protein"/>
    <property type="match status" value="1"/>
</dbReference>
<organism evidence="4 5">
    <name type="scientific">Ureibacillus thermosphaericus</name>
    <dbReference type="NCBI Taxonomy" id="51173"/>
    <lineage>
        <taxon>Bacteria</taxon>
        <taxon>Bacillati</taxon>
        <taxon>Bacillota</taxon>
        <taxon>Bacilli</taxon>
        <taxon>Bacillales</taxon>
        <taxon>Caryophanaceae</taxon>
        <taxon>Ureibacillus</taxon>
    </lineage>
</organism>
<evidence type="ECO:0000313" key="4">
    <source>
        <dbReference type="EMBL" id="MBB5150079.1"/>
    </source>
</evidence>
<feature type="domain" description="DUF5643" evidence="3">
    <location>
        <begin position="214"/>
        <end position="333"/>
    </location>
</feature>
<dbReference type="Gene3D" id="2.60.40.1630">
    <property type="entry name" value="bacillus anthracis domain"/>
    <property type="match status" value="1"/>
</dbReference>
<name>A0A840PUE0_URETH</name>
<keyword evidence="1" id="KW-0472">Membrane</keyword>
<dbReference type="InterPro" id="IPR040680">
    <property type="entry name" value="DUF5643"/>
</dbReference>
<dbReference type="EMBL" id="JACHGZ010000037">
    <property type="protein sequence ID" value="MBB5150079.1"/>
    <property type="molecule type" value="Genomic_DNA"/>
</dbReference>
<dbReference type="InterPro" id="IPR025436">
    <property type="entry name" value="DUF4179"/>
</dbReference>
<gene>
    <name evidence="4" type="ORF">HNR36_002479</name>
</gene>
<evidence type="ECO:0000256" key="1">
    <source>
        <dbReference type="SAM" id="Phobius"/>
    </source>
</evidence>
<evidence type="ECO:0000259" key="3">
    <source>
        <dbReference type="Pfam" id="PF18705"/>
    </source>
</evidence>
<dbReference type="Proteomes" id="UP000557217">
    <property type="component" value="Unassembled WGS sequence"/>
</dbReference>
<sequence>MKEQYDRFEVFPQDEVRLAIRTGIAQAQEQIDGKVKTPLYKRKITYLLSSVAAAFGLFISAQYSPAIATSLSKIPLIGSVFGDSDFIGLQHAYQEGLIDEIGETQTVNGISVTLNEVLYDQSNITIGLIIESERELGEHYFGAGMDITINGKLPKAVTGSYGEEIVSSTTRTAIQTINITEDMPDQFELGLTLQGEKGEKWHFSTPIQKIKDIKTIPVQHKQTVDGIQLTVTEVSISKTGVSVSFVSSEKESDFDKTRGHYIDFRVVDQDGNKLTNLSGGVTGERMKDTIVYKSTKQFDPIDSNVTELTITPFLVIPSSGGGVDENGKYIEKDYSAVKDVKFESFTVKIP</sequence>
<feature type="domain" description="DUF4179" evidence="2">
    <location>
        <begin position="41"/>
        <end position="132"/>
    </location>
</feature>
<dbReference type="Pfam" id="PF18705">
    <property type="entry name" value="DUF5643"/>
    <property type="match status" value="1"/>
</dbReference>
<keyword evidence="1" id="KW-1133">Transmembrane helix</keyword>
<feature type="transmembrane region" description="Helical" evidence="1">
    <location>
        <begin position="44"/>
        <end position="63"/>
    </location>
</feature>
<protein>
    <submittedName>
        <fullName evidence="4">Riboflavin synthase alpha subunit</fullName>
    </submittedName>
</protein>
<dbReference type="AlphaFoldDB" id="A0A840PUE0"/>
<evidence type="ECO:0000259" key="2">
    <source>
        <dbReference type="Pfam" id="PF13786"/>
    </source>
</evidence>
<keyword evidence="5" id="KW-1185">Reference proteome</keyword>
<accession>A0A840PUE0</accession>
<comment type="caution">
    <text evidence="4">The sequence shown here is derived from an EMBL/GenBank/DDBJ whole genome shotgun (WGS) entry which is preliminary data.</text>
</comment>
<reference evidence="4 5" key="1">
    <citation type="submission" date="2020-08" db="EMBL/GenBank/DDBJ databases">
        <title>Genomic Encyclopedia of Type Strains, Phase IV (KMG-IV): sequencing the most valuable type-strain genomes for metagenomic binning, comparative biology and taxonomic classification.</title>
        <authorList>
            <person name="Goeker M."/>
        </authorList>
    </citation>
    <scope>NUCLEOTIDE SEQUENCE [LARGE SCALE GENOMIC DNA]</scope>
    <source>
        <strain evidence="4 5">DSM 10633</strain>
    </source>
</reference>
<proteinExistence type="predicted"/>
<dbReference type="Pfam" id="PF13786">
    <property type="entry name" value="DUF4179"/>
    <property type="match status" value="1"/>
</dbReference>
<keyword evidence="1" id="KW-0812">Transmembrane</keyword>
<evidence type="ECO:0000313" key="5">
    <source>
        <dbReference type="Proteomes" id="UP000557217"/>
    </source>
</evidence>